<feature type="chain" id="PRO_5045925112" description="Aminopeptidase N" evidence="13">
    <location>
        <begin position="39"/>
        <end position="478"/>
    </location>
</feature>
<evidence type="ECO:0000259" key="15">
    <source>
        <dbReference type="Pfam" id="PF17900"/>
    </source>
</evidence>
<dbReference type="InterPro" id="IPR045357">
    <property type="entry name" value="Aminopeptidase_N-like_N"/>
</dbReference>
<proteinExistence type="inferred from homology"/>
<dbReference type="Gene3D" id="1.10.390.10">
    <property type="entry name" value="Neutral Protease Domain 2"/>
    <property type="match status" value="1"/>
</dbReference>
<evidence type="ECO:0000256" key="1">
    <source>
        <dbReference type="ARBA" id="ARBA00000098"/>
    </source>
</evidence>
<dbReference type="RefSeq" id="WP_358354511.1">
    <property type="nucleotide sequence ID" value="NZ_JBEZFP010000037.1"/>
</dbReference>
<reference evidence="16 17" key="1">
    <citation type="submission" date="2024-06" db="EMBL/GenBank/DDBJ databases">
        <title>The Natural Products Discovery Center: Release of the First 8490 Sequenced Strains for Exploring Actinobacteria Biosynthetic Diversity.</title>
        <authorList>
            <person name="Kalkreuter E."/>
            <person name="Kautsar S.A."/>
            <person name="Yang D."/>
            <person name="Bader C.D."/>
            <person name="Teijaro C.N."/>
            <person name="Fluegel L."/>
            <person name="Davis C.M."/>
            <person name="Simpson J.R."/>
            <person name="Lauterbach L."/>
            <person name="Steele A.D."/>
            <person name="Gui C."/>
            <person name="Meng S."/>
            <person name="Li G."/>
            <person name="Viehrig K."/>
            <person name="Ye F."/>
            <person name="Su P."/>
            <person name="Kiefer A.F."/>
            <person name="Nichols A."/>
            <person name="Cepeda A.J."/>
            <person name="Yan W."/>
            <person name="Fan B."/>
            <person name="Jiang Y."/>
            <person name="Adhikari A."/>
            <person name="Zheng C.-J."/>
            <person name="Schuster L."/>
            <person name="Cowan T.M."/>
            <person name="Smanski M.J."/>
            <person name="Chevrette M.G."/>
            <person name="De Carvalho L.P.S."/>
            <person name="Shen B."/>
        </authorList>
    </citation>
    <scope>NUCLEOTIDE SEQUENCE [LARGE SCALE GENOMIC DNA]</scope>
    <source>
        <strain evidence="16 17">NPDC048946</strain>
    </source>
</reference>
<dbReference type="InterPro" id="IPR027268">
    <property type="entry name" value="Peptidase_M4/M1_CTD_sf"/>
</dbReference>
<comment type="cofactor">
    <cofactor evidence="2">
        <name>Zn(2+)</name>
        <dbReference type="ChEBI" id="CHEBI:29105"/>
    </cofactor>
</comment>
<dbReference type="PANTHER" id="PTHR11533:SF297">
    <property type="entry name" value="AMINOPEPTIDASE N"/>
    <property type="match status" value="1"/>
</dbReference>
<feature type="domain" description="Aminopeptidase N-like N-terminal" evidence="15">
    <location>
        <begin position="67"/>
        <end position="239"/>
    </location>
</feature>
<keyword evidence="13" id="KW-0732">Signal</keyword>
<sequence>MTTWKRIRHHLTRKTRRTTGRHGAAALGLACVMVVFTAAPGSAGSGGPPAAPDPYFPLAGNQGYDVDHYDLDLDFTPATDLLVARAAIKAEARRDLTRFTLDFSGPAVERVVVDGRSAAFSRDGQELTIVPAGKIRAGRDFTVTVWYRGTAAPIDDPALGVYGWINTDDGAVALNEPDGARSWYPVNDDVRDKATYTFRITAPAGLTALANGEPQGKPRTVGDRTTAVWSMRKPMSSYLSMVAIGRFTVTDGRVGRLPNITAYDPAGDGDDAALHRTTADAVRWGQERIGRYPFDSTGGIIDRIDVGYALETQARPVYDGEPDEATIVHEIAHQWYGNSVTPKTWADLWLNEGFATYAEWLWQEERGGPTAQSVFDQLWATPANDDFWHLKTADPGRDELFNYNAVYLRGAMALHALRTTIGDRDFFTLLKVWADKYRYDNADTRDLMNLARAISHDNVKPLFDAWLYTAAKPATPQG</sequence>
<evidence type="ECO:0000256" key="7">
    <source>
        <dbReference type="ARBA" id="ARBA00022723"/>
    </source>
</evidence>
<protein>
    <recommendedName>
        <fullName evidence="5">Aminopeptidase N</fullName>
        <ecNumber evidence="4">3.4.11.2</ecNumber>
    </recommendedName>
    <alternativeName>
        <fullName evidence="11">Alanine aminopeptidase</fullName>
    </alternativeName>
    <alternativeName>
        <fullName evidence="12">Lysyl aminopeptidase</fullName>
    </alternativeName>
</protein>
<dbReference type="EC" id="3.4.11.2" evidence="4"/>
<dbReference type="EMBL" id="JBEZFP010000037">
    <property type="protein sequence ID" value="MEU8135136.1"/>
    <property type="molecule type" value="Genomic_DNA"/>
</dbReference>
<dbReference type="SUPFAM" id="SSF55486">
    <property type="entry name" value="Metalloproteases ('zincins'), catalytic domain"/>
    <property type="match status" value="1"/>
</dbReference>
<keyword evidence="9" id="KW-0862">Zinc</keyword>
<dbReference type="Pfam" id="PF17900">
    <property type="entry name" value="Peptidase_M1_N"/>
    <property type="match status" value="1"/>
</dbReference>
<evidence type="ECO:0000256" key="12">
    <source>
        <dbReference type="ARBA" id="ARBA00031533"/>
    </source>
</evidence>
<dbReference type="InterPro" id="IPR001930">
    <property type="entry name" value="Peptidase_M1"/>
</dbReference>
<evidence type="ECO:0000256" key="2">
    <source>
        <dbReference type="ARBA" id="ARBA00001947"/>
    </source>
</evidence>
<evidence type="ECO:0000256" key="13">
    <source>
        <dbReference type="SAM" id="SignalP"/>
    </source>
</evidence>
<evidence type="ECO:0000313" key="17">
    <source>
        <dbReference type="Proteomes" id="UP001551482"/>
    </source>
</evidence>
<keyword evidence="6" id="KW-0645">Protease</keyword>
<evidence type="ECO:0000256" key="4">
    <source>
        <dbReference type="ARBA" id="ARBA00012564"/>
    </source>
</evidence>
<evidence type="ECO:0000256" key="8">
    <source>
        <dbReference type="ARBA" id="ARBA00022801"/>
    </source>
</evidence>
<accession>A0ABV3DH99</accession>
<dbReference type="GO" id="GO:0004177">
    <property type="term" value="F:aminopeptidase activity"/>
    <property type="evidence" value="ECO:0007669"/>
    <property type="project" value="UniProtKB-KW"/>
</dbReference>
<evidence type="ECO:0000256" key="9">
    <source>
        <dbReference type="ARBA" id="ARBA00022833"/>
    </source>
</evidence>
<feature type="signal peptide" evidence="13">
    <location>
        <begin position="1"/>
        <end position="38"/>
    </location>
</feature>
<dbReference type="PRINTS" id="PR00756">
    <property type="entry name" value="ALADIPTASE"/>
</dbReference>
<keyword evidence="17" id="KW-1185">Reference proteome</keyword>
<name>A0ABV3DH99_9ACTN</name>
<gene>
    <name evidence="16" type="ORF">AB0C36_16660</name>
</gene>
<dbReference type="InterPro" id="IPR042097">
    <property type="entry name" value="Aminopeptidase_N-like_N_sf"/>
</dbReference>
<dbReference type="Gene3D" id="2.60.40.1730">
    <property type="entry name" value="tricorn interacting facor f3 domain"/>
    <property type="match status" value="1"/>
</dbReference>
<keyword evidence="16" id="KW-0031">Aminopeptidase</keyword>
<comment type="catalytic activity">
    <reaction evidence="1">
        <text>Release of an N-terminal amino acid, Xaa-|-Yaa- from a peptide, amide or arylamide. Xaa is preferably Ala, but may be most amino acids including Pro (slow action). When a terminal hydrophobic residue is followed by a prolyl residue, the two may be released as an intact Xaa-Pro dipeptide.</text>
        <dbReference type="EC" id="3.4.11.2"/>
    </reaction>
</comment>
<dbReference type="InterPro" id="IPR014782">
    <property type="entry name" value="Peptidase_M1_dom"/>
</dbReference>
<dbReference type="Pfam" id="PF01433">
    <property type="entry name" value="Peptidase_M1"/>
    <property type="match status" value="1"/>
</dbReference>
<comment type="caution">
    <text evidence="16">The sequence shown here is derived from an EMBL/GenBank/DDBJ whole genome shotgun (WGS) entry which is preliminary data.</text>
</comment>
<dbReference type="Proteomes" id="UP001551482">
    <property type="component" value="Unassembled WGS sequence"/>
</dbReference>
<evidence type="ECO:0000313" key="16">
    <source>
        <dbReference type="EMBL" id="MEU8135136.1"/>
    </source>
</evidence>
<feature type="domain" description="Peptidase M1 membrane alanine aminopeptidase" evidence="14">
    <location>
        <begin position="324"/>
        <end position="466"/>
    </location>
</feature>
<evidence type="ECO:0000259" key="14">
    <source>
        <dbReference type="Pfam" id="PF01433"/>
    </source>
</evidence>
<evidence type="ECO:0000256" key="11">
    <source>
        <dbReference type="ARBA" id="ARBA00029811"/>
    </source>
</evidence>
<keyword evidence="7" id="KW-0479">Metal-binding</keyword>
<keyword evidence="10" id="KW-0482">Metalloprotease</keyword>
<evidence type="ECO:0000256" key="10">
    <source>
        <dbReference type="ARBA" id="ARBA00023049"/>
    </source>
</evidence>
<evidence type="ECO:0000256" key="3">
    <source>
        <dbReference type="ARBA" id="ARBA00010136"/>
    </source>
</evidence>
<dbReference type="PANTHER" id="PTHR11533">
    <property type="entry name" value="PROTEASE M1 ZINC METALLOPROTEASE"/>
    <property type="match status" value="1"/>
</dbReference>
<evidence type="ECO:0000256" key="5">
    <source>
        <dbReference type="ARBA" id="ARBA00015611"/>
    </source>
</evidence>
<dbReference type="SUPFAM" id="SSF63737">
    <property type="entry name" value="Leukotriene A4 hydrolase N-terminal domain"/>
    <property type="match status" value="1"/>
</dbReference>
<organism evidence="16 17">
    <name type="scientific">Streptodolium elevatio</name>
    <dbReference type="NCBI Taxonomy" id="3157996"/>
    <lineage>
        <taxon>Bacteria</taxon>
        <taxon>Bacillati</taxon>
        <taxon>Actinomycetota</taxon>
        <taxon>Actinomycetes</taxon>
        <taxon>Kitasatosporales</taxon>
        <taxon>Streptomycetaceae</taxon>
        <taxon>Streptodolium</taxon>
    </lineage>
</organism>
<keyword evidence="8 16" id="KW-0378">Hydrolase</keyword>
<dbReference type="CDD" id="cd09603">
    <property type="entry name" value="M1_APN_like"/>
    <property type="match status" value="1"/>
</dbReference>
<evidence type="ECO:0000256" key="6">
    <source>
        <dbReference type="ARBA" id="ARBA00022670"/>
    </source>
</evidence>
<dbReference type="InterPro" id="IPR050344">
    <property type="entry name" value="Peptidase_M1_aminopeptidases"/>
</dbReference>
<comment type="similarity">
    <text evidence="3">Belongs to the peptidase M1 family.</text>
</comment>